<keyword evidence="5" id="KW-1185">Reference proteome</keyword>
<comment type="similarity">
    <text evidence="1">Belongs to the MlaA family.</text>
</comment>
<sequence>MRTDMEGLFSLTGRSLLTPWLLLLLIAMPAQALESGEAATIAGEASVDSESDSNQRDYSRRLHPQDPWESFNRPIYRFNNFLDTYLLRPTAVGYRKVTPEVVDRSITNFFHNVGDVVTLANSVLQLKHRRAAETTTRLMFNTIFGVAGLFDVATGWGLPRRPEDFGQTLVYWGAPEGNYLMLPILGPATVTDAIGAVPDGLISPLNWLGEPDVYFANLVNVVDQRADVIPGEHLIVGDEYIFIRNAYLQQRNYLNNDGQVDSDPFLDDDF</sequence>
<dbReference type="PANTHER" id="PTHR30035:SF3">
    <property type="entry name" value="INTERMEMBRANE PHOSPHOLIPID TRANSPORT SYSTEM LIPOPROTEIN MLAA"/>
    <property type="match status" value="1"/>
</dbReference>
<name>A0ABP7PEH2_9GAMM</name>
<reference evidence="5" key="1">
    <citation type="journal article" date="2019" name="Int. J. Syst. Evol. Microbiol.">
        <title>The Global Catalogue of Microorganisms (GCM) 10K type strain sequencing project: providing services to taxonomists for standard genome sequencing and annotation.</title>
        <authorList>
            <consortium name="The Broad Institute Genomics Platform"/>
            <consortium name="The Broad Institute Genome Sequencing Center for Infectious Disease"/>
            <person name="Wu L."/>
            <person name="Ma J."/>
        </authorList>
    </citation>
    <scope>NUCLEOTIDE SEQUENCE [LARGE SCALE GENOMIC DNA]</scope>
    <source>
        <strain evidence="5">JCM 17555</strain>
    </source>
</reference>
<dbReference type="PRINTS" id="PR01805">
    <property type="entry name" value="VACJLIPOPROT"/>
</dbReference>
<dbReference type="RefSeq" id="WP_344806395.1">
    <property type="nucleotide sequence ID" value="NZ_BAABBO010000010.1"/>
</dbReference>
<protein>
    <recommendedName>
        <fullName evidence="6">Phospholipid-binding lipoprotein MlaA</fullName>
    </recommendedName>
</protein>
<evidence type="ECO:0000313" key="4">
    <source>
        <dbReference type="EMBL" id="GAA3964363.1"/>
    </source>
</evidence>
<proteinExistence type="inferred from homology"/>
<dbReference type="PANTHER" id="PTHR30035">
    <property type="entry name" value="LIPOPROTEIN VACJ-RELATED"/>
    <property type="match status" value="1"/>
</dbReference>
<gene>
    <name evidence="4" type="ORF">GCM10022278_22650</name>
</gene>
<evidence type="ECO:0000256" key="2">
    <source>
        <dbReference type="ARBA" id="ARBA00022729"/>
    </source>
</evidence>
<keyword evidence="2" id="KW-0732">Signal</keyword>
<accession>A0ABP7PEH2</accession>
<evidence type="ECO:0008006" key="6">
    <source>
        <dbReference type="Google" id="ProtNLM"/>
    </source>
</evidence>
<evidence type="ECO:0000313" key="5">
    <source>
        <dbReference type="Proteomes" id="UP001501337"/>
    </source>
</evidence>
<evidence type="ECO:0000256" key="1">
    <source>
        <dbReference type="ARBA" id="ARBA00010634"/>
    </source>
</evidence>
<feature type="compositionally biased region" description="Basic and acidic residues" evidence="3">
    <location>
        <begin position="53"/>
        <end position="63"/>
    </location>
</feature>
<dbReference type="InterPro" id="IPR007428">
    <property type="entry name" value="MlaA"/>
</dbReference>
<dbReference type="Proteomes" id="UP001501337">
    <property type="component" value="Unassembled WGS sequence"/>
</dbReference>
<feature type="region of interest" description="Disordered" evidence="3">
    <location>
        <begin position="44"/>
        <end position="63"/>
    </location>
</feature>
<dbReference type="Pfam" id="PF04333">
    <property type="entry name" value="MlaA"/>
    <property type="match status" value="1"/>
</dbReference>
<comment type="caution">
    <text evidence="4">The sequence shown here is derived from an EMBL/GenBank/DDBJ whole genome shotgun (WGS) entry which is preliminary data.</text>
</comment>
<organism evidence="4 5">
    <name type="scientific">Allohahella marinimesophila</name>
    <dbReference type="NCBI Taxonomy" id="1054972"/>
    <lineage>
        <taxon>Bacteria</taxon>
        <taxon>Pseudomonadati</taxon>
        <taxon>Pseudomonadota</taxon>
        <taxon>Gammaproteobacteria</taxon>
        <taxon>Oceanospirillales</taxon>
        <taxon>Hahellaceae</taxon>
        <taxon>Allohahella</taxon>
    </lineage>
</organism>
<evidence type="ECO:0000256" key="3">
    <source>
        <dbReference type="SAM" id="MobiDB-lite"/>
    </source>
</evidence>
<dbReference type="EMBL" id="BAABBO010000010">
    <property type="protein sequence ID" value="GAA3964363.1"/>
    <property type="molecule type" value="Genomic_DNA"/>
</dbReference>